<feature type="domain" description="GHMP kinase C-terminal" evidence="7">
    <location>
        <begin position="239"/>
        <end position="313"/>
    </location>
</feature>
<dbReference type="InterPro" id="IPR036554">
    <property type="entry name" value="GHMP_kinase_C_sf"/>
</dbReference>
<evidence type="ECO:0000256" key="3">
    <source>
        <dbReference type="ARBA" id="ARBA00022777"/>
    </source>
</evidence>
<feature type="domain" description="GHMP kinase N-terminal" evidence="6">
    <location>
        <begin position="85"/>
        <end position="161"/>
    </location>
</feature>
<dbReference type="STRING" id="1867952.MTBPR1_70114"/>
<evidence type="ECO:0000256" key="1">
    <source>
        <dbReference type="ARBA" id="ARBA00022679"/>
    </source>
</evidence>
<comment type="similarity">
    <text evidence="5">Belongs to the GHMP kinase family.</text>
</comment>
<dbReference type="RefSeq" id="WP_069189847.1">
    <property type="nucleotide sequence ID" value="NZ_FLYE01000046.1"/>
</dbReference>
<reference evidence="8 9" key="1">
    <citation type="submission" date="2016-07" db="EMBL/GenBank/DDBJ databases">
        <authorList>
            <person name="Lefevre C.T."/>
        </authorList>
    </citation>
    <scope>NUCLEOTIDE SEQUENCE [LARGE SCALE GENOMIC DNA]</scope>
    <source>
        <strain evidence="8">PR1</strain>
    </source>
</reference>
<dbReference type="SUPFAM" id="SSF54211">
    <property type="entry name" value="Ribosomal protein S5 domain 2-like"/>
    <property type="match status" value="1"/>
</dbReference>
<gene>
    <name evidence="8" type="ORF">MTBPR1_70114</name>
</gene>
<evidence type="ECO:0000259" key="6">
    <source>
        <dbReference type="Pfam" id="PF00288"/>
    </source>
</evidence>
<sequence length="354" mass="39088">MSLVITRTPFRVSFFGGGTDYPEWYLKEGGSVLSAAIDKYCYITARYRPPFFPTAHRVVWAHIESVQSISEILHPAVREGLRMLDFDDSHGIEILHQGDLPARTGMGSSSAFAVGLILALKMMRGQAVSQEDLYLKAIELEQDWLKDSVGSQDQVACAMGGVNVIDFNTDGAINVKPIQASKQRLNGLNSRLMMFYTGTSRLSSEVARDVISNIADRSTVLREMKAMVPVAQAILEETASDLDDFGRMMNETWQLKKSLSGKISNSNIDDIYEASQKAGALGGKLLGAGHSGFMMLYVPLDKREAVRQALHELMEVPFNFEMKGSRVLNDHGWMSELSASIIKRKIGQVSNGVQ</sequence>
<dbReference type="PANTHER" id="PTHR32463:SF0">
    <property type="entry name" value="L-FUCOSE KINASE"/>
    <property type="match status" value="1"/>
</dbReference>
<dbReference type="InterPro" id="IPR013750">
    <property type="entry name" value="GHMP_kinase_C_dom"/>
</dbReference>
<evidence type="ECO:0000313" key="8">
    <source>
        <dbReference type="EMBL" id="SCA57842.1"/>
    </source>
</evidence>
<dbReference type="Pfam" id="PF08544">
    <property type="entry name" value="GHMP_kinases_C"/>
    <property type="match status" value="1"/>
</dbReference>
<dbReference type="PANTHER" id="PTHR32463">
    <property type="entry name" value="L-FUCOSE KINASE"/>
    <property type="match status" value="1"/>
</dbReference>
<dbReference type="Pfam" id="PF00288">
    <property type="entry name" value="GHMP_kinases_N"/>
    <property type="match status" value="1"/>
</dbReference>
<organism evidence="8 9">
    <name type="scientific">Candidatus Terasakiella magnetica</name>
    <dbReference type="NCBI Taxonomy" id="1867952"/>
    <lineage>
        <taxon>Bacteria</taxon>
        <taxon>Pseudomonadati</taxon>
        <taxon>Pseudomonadota</taxon>
        <taxon>Alphaproteobacteria</taxon>
        <taxon>Rhodospirillales</taxon>
        <taxon>Terasakiellaceae</taxon>
        <taxon>Terasakiella</taxon>
    </lineage>
</organism>
<keyword evidence="9" id="KW-1185">Reference proteome</keyword>
<dbReference type="Proteomes" id="UP000231658">
    <property type="component" value="Unassembled WGS sequence"/>
</dbReference>
<keyword evidence="2" id="KW-0547">Nucleotide-binding</keyword>
<evidence type="ECO:0000256" key="4">
    <source>
        <dbReference type="ARBA" id="ARBA00022840"/>
    </source>
</evidence>
<dbReference type="InterPro" id="IPR006204">
    <property type="entry name" value="GHMP_kinase_N_dom"/>
</dbReference>
<dbReference type="InterPro" id="IPR020568">
    <property type="entry name" value="Ribosomal_Su5_D2-typ_SF"/>
</dbReference>
<dbReference type="InterPro" id="IPR001174">
    <property type="entry name" value="HddA/FKP"/>
</dbReference>
<dbReference type="Gene3D" id="3.30.230.120">
    <property type="match status" value="1"/>
</dbReference>
<dbReference type="PRINTS" id="PR00960">
    <property type="entry name" value="LMBPPROTEIN"/>
</dbReference>
<evidence type="ECO:0000256" key="2">
    <source>
        <dbReference type="ARBA" id="ARBA00022741"/>
    </source>
</evidence>
<proteinExistence type="inferred from homology"/>
<dbReference type="GO" id="GO:0042352">
    <property type="term" value="P:GDP-L-fucose salvage"/>
    <property type="evidence" value="ECO:0007669"/>
    <property type="project" value="TreeGrafter"/>
</dbReference>
<name>A0A1C3RKJ2_9PROT</name>
<dbReference type="GO" id="GO:0050201">
    <property type="term" value="F:fucokinase activity"/>
    <property type="evidence" value="ECO:0007669"/>
    <property type="project" value="TreeGrafter"/>
</dbReference>
<dbReference type="GO" id="GO:0005524">
    <property type="term" value="F:ATP binding"/>
    <property type="evidence" value="ECO:0007669"/>
    <property type="project" value="UniProtKB-KW"/>
</dbReference>
<dbReference type="PIRSF" id="PIRSF036406">
    <property type="entry name" value="Hept_kin"/>
    <property type="match status" value="1"/>
</dbReference>
<accession>A0A1C3RKJ2</accession>
<dbReference type="OrthoDB" id="9812992at2"/>
<dbReference type="InterPro" id="IPR014606">
    <property type="entry name" value="Heptose_7-P_kinase"/>
</dbReference>
<keyword evidence="1" id="KW-0808">Transferase</keyword>
<dbReference type="SUPFAM" id="SSF55060">
    <property type="entry name" value="GHMP Kinase, C-terminal domain"/>
    <property type="match status" value="1"/>
</dbReference>
<dbReference type="EMBL" id="FLYE01000046">
    <property type="protein sequence ID" value="SCA57842.1"/>
    <property type="molecule type" value="Genomic_DNA"/>
</dbReference>
<evidence type="ECO:0000256" key="5">
    <source>
        <dbReference type="ARBA" id="ARBA00038121"/>
    </source>
</evidence>
<dbReference type="InterPro" id="IPR052203">
    <property type="entry name" value="GHMP_Kinase-Related"/>
</dbReference>
<dbReference type="AlphaFoldDB" id="A0A1C3RKJ2"/>
<keyword evidence="3 8" id="KW-0418">Kinase</keyword>
<keyword evidence="4" id="KW-0067">ATP-binding</keyword>
<evidence type="ECO:0000259" key="7">
    <source>
        <dbReference type="Pfam" id="PF08544"/>
    </source>
</evidence>
<evidence type="ECO:0000313" key="9">
    <source>
        <dbReference type="Proteomes" id="UP000231658"/>
    </source>
</evidence>
<protein>
    <submittedName>
        <fullName evidence="8">Galactokinase</fullName>
    </submittedName>
</protein>